<dbReference type="STRING" id="1798709.A2538_02600"/>
<feature type="transmembrane region" description="Helical" evidence="1">
    <location>
        <begin position="21"/>
        <end position="40"/>
    </location>
</feature>
<dbReference type="Proteomes" id="UP000178254">
    <property type="component" value="Unassembled WGS sequence"/>
</dbReference>
<gene>
    <name evidence="2" type="ORF">A2538_02600</name>
</gene>
<evidence type="ECO:0000313" key="3">
    <source>
        <dbReference type="Proteomes" id="UP000178254"/>
    </source>
</evidence>
<organism evidence="2 3">
    <name type="scientific">Candidatus Magasanikbacteria bacterium RIFOXYD2_FULL_41_14</name>
    <dbReference type="NCBI Taxonomy" id="1798709"/>
    <lineage>
        <taxon>Bacteria</taxon>
        <taxon>Candidatus Magasanikiibacteriota</taxon>
    </lineage>
</organism>
<keyword evidence="1" id="KW-0812">Transmembrane</keyword>
<dbReference type="EMBL" id="MFRE01000022">
    <property type="protein sequence ID" value="OGH93746.1"/>
    <property type="molecule type" value="Genomic_DNA"/>
</dbReference>
<evidence type="ECO:0000256" key="1">
    <source>
        <dbReference type="SAM" id="Phobius"/>
    </source>
</evidence>
<name>A0A1F6PC54_9BACT</name>
<keyword evidence="1" id="KW-0472">Membrane</keyword>
<keyword evidence="1" id="KW-1133">Transmembrane helix</keyword>
<sequence>MIVRHSETNAPFEPSVRFYRTIALSFLAVTIILLGTIIFVTSKKATLIITAKEDVKSANLSVGLGKDKTDDAVRGIVTSTVFSWTEKFFPTTYKSEDSVAVGSLVIYNKSNASQPLVKTTRFLTPNNIMFRLTDDVVVPANGQITAEVYADQIGANSEIGPSQFVIPGLSADRQKFVYAESAENMKGGSNKVGVLTDSDLQSARTIYIEKLKQNLIKQLPPYQDGFEAVVSVVSQQVDADYAVGDSVAEFNLSGSNTAVVAWYKSDDLKSMIAKEINSKVDVSLEKVVAVIGDPLVTLTSYDLAKNTAQLAVSQEAKVTLAVDADKLSPGRFLGQTKEEIERYVLGLEHVSAVDVSFSPSWARKSPTSVDRIKVVVKSIK</sequence>
<evidence type="ECO:0008006" key="4">
    <source>
        <dbReference type="Google" id="ProtNLM"/>
    </source>
</evidence>
<protein>
    <recommendedName>
        <fullName evidence="4">Baseplate protein J-like domain-containing protein</fullName>
    </recommendedName>
</protein>
<comment type="caution">
    <text evidence="2">The sequence shown here is derived from an EMBL/GenBank/DDBJ whole genome shotgun (WGS) entry which is preliminary data.</text>
</comment>
<evidence type="ECO:0000313" key="2">
    <source>
        <dbReference type="EMBL" id="OGH93746.1"/>
    </source>
</evidence>
<reference evidence="2 3" key="1">
    <citation type="journal article" date="2016" name="Nat. Commun.">
        <title>Thousands of microbial genomes shed light on interconnected biogeochemical processes in an aquifer system.</title>
        <authorList>
            <person name="Anantharaman K."/>
            <person name="Brown C.T."/>
            <person name="Hug L.A."/>
            <person name="Sharon I."/>
            <person name="Castelle C.J."/>
            <person name="Probst A.J."/>
            <person name="Thomas B.C."/>
            <person name="Singh A."/>
            <person name="Wilkins M.J."/>
            <person name="Karaoz U."/>
            <person name="Brodie E.L."/>
            <person name="Williams K.H."/>
            <person name="Hubbard S.S."/>
            <person name="Banfield J.F."/>
        </authorList>
    </citation>
    <scope>NUCLEOTIDE SEQUENCE [LARGE SCALE GENOMIC DNA]</scope>
</reference>
<accession>A0A1F6PC54</accession>
<dbReference type="AlphaFoldDB" id="A0A1F6PC54"/>
<proteinExistence type="predicted"/>